<dbReference type="EMBL" id="VSRR010150130">
    <property type="protein sequence ID" value="MPD06250.1"/>
    <property type="molecule type" value="Genomic_DNA"/>
</dbReference>
<name>A0A5B7KGC5_PORTR</name>
<proteinExistence type="predicted"/>
<evidence type="ECO:0000313" key="3">
    <source>
        <dbReference type="Proteomes" id="UP000324222"/>
    </source>
</evidence>
<sequence length="65" mass="7612">MKEIQEQHPAVHRRPASYVQTADTLARRHLPQRPGNQYKDEMKEGWRLQTRGMGRLSKSRERAAA</sequence>
<gene>
    <name evidence="2" type="ORF">E2C01_102051</name>
</gene>
<dbReference type="Proteomes" id="UP000324222">
    <property type="component" value="Unassembled WGS sequence"/>
</dbReference>
<dbReference type="AlphaFoldDB" id="A0A5B7KGC5"/>
<keyword evidence="3" id="KW-1185">Reference proteome</keyword>
<protein>
    <submittedName>
        <fullName evidence="2">Uncharacterized protein</fullName>
    </submittedName>
</protein>
<evidence type="ECO:0000313" key="2">
    <source>
        <dbReference type="EMBL" id="MPD06250.1"/>
    </source>
</evidence>
<evidence type="ECO:0000256" key="1">
    <source>
        <dbReference type="SAM" id="MobiDB-lite"/>
    </source>
</evidence>
<organism evidence="2 3">
    <name type="scientific">Portunus trituberculatus</name>
    <name type="common">Swimming crab</name>
    <name type="synonym">Neptunus trituberculatus</name>
    <dbReference type="NCBI Taxonomy" id="210409"/>
    <lineage>
        <taxon>Eukaryota</taxon>
        <taxon>Metazoa</taxon>
        <taxon>Ecdysozoa</taxon>
        <taxon>Arthropoda</taxon>
        <taxon>Crustacea</taxon>
        <taxon>Multicrustacea</taxon>
        <taxon>Malacostraca</taxon>
        <taxon>Eumalacostraca</taxon>
        <taxon>Eucarida</taxon>
        <taxon>Decapoda</taxon>
        <taxon>Pleocyemata</taxon>
        <taxon>Brachyura</taxon>
        <taxon>Eubrachyura</taxon>
        <taxon>Portunoidea</taxon>
        <taxon>Portunidae</taxon>
        <taxon>Portuninae</taxon>
        <taxon>Portunus</taxon>
    </lineage>
</organism>
<accession>A0A5B7KGC5</accession>
<reference evidence="2 3" key="1">
    <citation type="submission" date="2019-05" db="EMBL/GenBank/DDBJ databases">
        <title>Another draft genome of Portunus trituberculatus and its Hox gene families provides insights of decapod evolution.</title>
        <authorList>
            <person name="Jeong J.-H."/>
            <person name="Song I."/>
            <person name="Kim S."/>
            <person name="Choi T."/>
            <person name="Kim D."/>
            <person name="Ryu S."/>
            <person name="Kim W."/>
        </authorList>
    </citation>
    <scope>NUCLEOTIDE SEQUENCE [LARGE SCALE GENOMIC DNA]</scope>
    <source>
        <tissue evidence="2">Muscle</tissue>
    </source>
</reference>
<feature type="region of interest" description="Disordered" evidence="1">
    <location>
        <begin position="25"/>
        <end position="65"/>
    </location>
</feature>
<comment type="caution">
    <text evidence="2">The sequence shown here is derived from an EMBL/GenBank/DDBJ whole genome shotgun (WGS) entry which is preliminary data.</text>
</comment>